<dbReference type="Pfam" id="PF07331">
    <property type="entry name" value="TctB"/>
    <property type="match status" value="1"/>
</dbReference>
<feature type="transmembrane region" description="Helical" evidence="1">
    <location>
        <begin position="33"/>
        <end position="52"/>
    </location>
</feature>
<dbReference type="EMBL" id="CP001629">
    <property type="protein sequence ID" value="ACU90243.1"/>
    <property type="molecule type" value="Genomic_DNA"/>
</dbReference>
<dbReference type="eggNOG" id="ENOG50339M2">
    <property type="taxonomic scope" value="Bacteria"/>
</dbReference>
<evidence type="ECO:0000259" key="2">
    <source>
        <dbReference type="Pfam" id="PF07331"/>
    </source>
</evidence>
<protein>
    <recommendedName>
        <fullName evidence="2">DUF1468 domain-containing protein</fullName>
    </recommendedName>
</protein>
<keyword evidence="1" id="KW-0472">Membrane</keyword>
<dbReference type="InterPro" id="IPR009936">
    <property type="entry name" value="DUF1468"/>
</dbReference>
<name>C7LPL4_DESBD</name>
<gene>
    <name evidence="3" type="ordered locus">Dbac_2159</name>
</gene>
<proteinExistence type="predicted"/>
<sequence>MRSRTSDIAAGLATLAVAGIFQAQSGDLEGVSLLFPRMLIIFMTIGGVYVFVSGLLTPRAHVDEAPCELPPEEPVVVKRVASIALASIVYVGIIPVLGFYPASVLFLFCMAMILSDSSVTTARRALASAIFTVVLCLAVWLGFALLLGVPTPQSMFF</sequence>
<dbReference type="HOGENOM" id="CLU_141516_0_0_7"/>
<dbReference type="OrthoDB" id="5455566at2"/>
<accession>C7LPL4</accession>
<dbReference type="AlphaFoldDB" id="C7LPL4"/>
<feature type="transmembrane region" description="Helical" evidence="1">
    <location>
        <begin position="126"/>
        <end position="149"/>
    </location>
</feature>
<evidence type="ECO:0000313" key="3">
    <source>
        <dbReference type="EMBL" id="ACU90243.1"/>
    </source>
</evidence>
<feature type="transmembrane region" description="Helical" evidence="1">
    <location>
        <begin position="88"/>
        <end position="114"/>
    </location>
</feature>
<dbReference type="RefSeq" id="WP_015774334.1">
    <property type="nucleotide sequence ID" value="NC_013173.1"/>
</dbReference>
<evidence type="ECO:0000313" key="4">
    <source>
        <dbReference type="Proteomes" id="UP000002216"/>
    </source>
</evidence>
<keyword evidence="1" id="KW-1133">Transmembrane helix</keyword>
<keyword evidence="1" id="KW-0812">Transmembrane</keyword>
<evidence type="ECO:0000256" key="1">
    <source>
        <dbReference type="SAM" id="Phobius"/>
    </source>
</evidence>
<keyword evidence="4" id="KW-1185">Reference proteome</keyword>
<dbReference type="KEGG" id="dba:Dbac_2159"/>
<reference evidence="3 4" key="1">
    <citation type="journal article" date="2009" name="Stand. Genomic Sci.">
        <title>Complete genome sequence of Desulfomicrobium baculatum type strain (X).</title>
        <authorList>
            <person name="Copeland A."/>
            <person name="Spring S."/>
            <person name="Goker M."/>
            <person name="Schneider S."/>
            <person name="Lapidus A."/>
            <person name="Del Rio T.G."/>
            <person name="Tice H."/>
            <person name="Cheng J.F."/>
            <person name="Chen F."/>
            <person name="Nolan M."/>
            <person name="Bruce D."/>
            <person name="Goodwin L."/>
            <person name="Pitluck S."/>
            <person name="Ivanova N."/>
            <person name="Mavrommatis K."/>
            <person name="Ovchinnikova G."/>
            <person name="Pati A."/>
            <person name="Chen A."/>
            <person name="Palaniappan K."/>
            <person name="Land M."/>
            <person name="Hauser L."/>
            <person name="Chang Y.J."/>
            <person name="Jeffries C.C."/>
            <person name="Meincke L."/>
            <person name="Sims D."/>
            <person name="Brettin T."/>
            <person name="Detter J.C."/>
            <person name="Han C."/>
            <person name="Chain P."/>
            <person name="Bristow J."/>
            <person name="Eisen J.A."/>
            <person name="Markowitz V."/>
            <person name="Hugenholtz P."/>
            <person name="Kyrpides N.C."/>
            <person name="Klenk H.P."/>
            <person name="Lucas S."/>
        </authorList>
    </citation>
    <scope>NUCLEOTIDE SEQUENCE [LARGE SCALE GENOMIC DNA]</scope>
    <source>
        <strain evidence="4">DSM 4028 / VKM B-1378 / X</strain>
    </source>
</reference>
<dbReference type="STRING" id="525897.Dbac_2159"/>
<dbReference type="Proteomes" id="UP000002216">
    <property type="component" value="Chromosome"/>
</dbReference>
<organism evidence="3 4">
    <name type="scientific">Desulfomicrobium baculatum (strain DSM 4028 / VKM B-1378 / X)</name>
    <name type="common">Desulfovibrio baculatus</name>
    <dbReference type="NCBI Taxonomy" id="525897"/>
    <lineage>
        <taxon>Bacteria</taxon>
        <taxon>Pseudomonadati</taxon>
        <taxon>Thermodesulfobacteriota</taxon>
        <taxon>Desulfovibrionia</taxon>
        <taxon>Desulfovibrionales</taxon>
        <taxon>Desulfomicrobiaceae</taxon>
        <taxon>Desulfomicrobium</taxon>
    </lineage>
</organism>
<feature type="domain" description="DUF1468" evidence="2">
    <location>
        <begin position="9"/>
        <end position="152"/>
    </location>
</feature>